<keyword evidence="5 10" id="KW-1133">Transmembrane helix</keyword>
<evidence type="ECO:0000256" key="7">
    <source>
        <dbReference type="ARBA" id="ARBA00023136"/>
    </source>
</evidence>
<keyword evidence="12" id="KW-1185">Reference proteome</keyword>
<evidence type="ECO:0000256" key="9">
    <source>
        <dbReference type="ARBA" id="ARBA00023264"/>
    </source>
</evidence>
<evidence type="ECO:0000256" key="2">
    <source>
        <dbReference type="ARBA" id="ARBA00022516"/>
    </source>
</evidence>
<comment type="subunit">
    <text evidence="10">Probably interacts with PlsX.</text>
</comment>
<comment type="pathway">
    <text evidence="10">Lipid metabolism; phospholipid metabolism.</text>
</comment>
<evidence type="ECO:0000313" key="11">
    <source>
        <dbReference type="EMBL" id="TEB11794.1"/>
    </source>
</evidence>
<protein>
    <recommendedName>
        <fullName evidence="10">Glycerol-3-phosphate acyltransferase</fullName>
    </recommendedName>
    <alternativeName>
        <fullName evidence="10">Acyl-PO4 G3P acyltransferase</fullName>
    </alternativeName>
    <alternativeName>
        <fullName evidence="10">Acyl-phosphate--glycerol-3-phosphate acyltransferase</fullName>
    </alternativeName>
    <alternativeName>
        <fullName evidence="10">G3P acyltransferase</fullName>
        <shortName evidence="10">GPAT</shortName>
        <ecNumber evidence="10">2.3.1.275</ecNumber>
    </alternativeName>
    <alternativeName>
        <fullName evidence="10">Lysophosphatidic acid synthase</fullName>
        <shortName evidence="10">LPA synthase</shortName>
    </alternativeName>
</protein>
<organism evidence="11 12">
    <name type="scientific">Pelotomaculum propionicicum</name>
    <dbReference type="NCBI Taxonomy" id="258475"/>
    <lineage>
        <taxon>Bacteria</taxon>
        <taxon>Bacillati</taxon>
        <taxon>Bacillota</taxon>
        <taxon>Clostridia</taxon>
        <taxon>Eubacteriales</taxon>
        <taxon>Desulfotomaculaceae</taxon>
        <taxon>Pelotomaculum</taxon>
    </lineage>
</organism>
<dbReference type="AlphaFoldDB" id="A0A4Y7RRZ5"/>
<dbReference type="Pfam" id="PF02660">
    <property type="entry name" value="G3P_acyltransf"/>
    <property type="match status" value="1"/>
</dbReference>
<dbReference type="InterPro" id="IPR003811">
    <property type="entry name" value="G3P_acylTferase_PlsY"/>
</dbReference>
<feature type="transmembrane region" description="Helical" evidence="10">
    <location>
        <begin position="78"/>
        <end position="99"/>
    </location>
</feature>
<dbReference type="EC" id="2.3.1.275" evidence="10"/>
<evidence type="ECO:0000256" key="10">
    <source>
        <dbReference type="HAMAP-Rule" id="MF_01043"/>
    </source>
</evidence>
<dbReference type="HAMAP" id="MF_01043">
    <property type="entry name" value="PlsY"/>
    <property type="match status" value="1"/>
</dbReference>
<accession>A0A4Y7RRZ5</accession>
<reference evidence="11 12" key="1">
    <citation type="journal article" date="2018" name="Environ. Microbiol.">
        <title>Novel energy conservation strategies and behaviour of Pelotomaculum schinkii driving syntrophic propionate catabolism.</title>
        <authorList>
            <person name="Hidalgo-Ahumada C.A.P."/>
            <person name="Nobu M.K."/>
            <person name="Narihiro T."/>
            <person name="Tamaki H."/>
            <person name="Liu W.T."/>
            <person name="Kamagata Y."/>
            <person name="Stams A.J.M."/>
            <person name="Imachi H."/>
            <person name="Sousa D.Z."/>
        </authorList>
    </citation>
    <scope>NUCLEOTIDE SEQUENCE [LARGE SCALE GENOMIC DNA]</scope>
    <source>
        <strain evidence="11 12">MGP</strain>
    </source>
</reference>
<evidence type="ECO:0000256" key="3">
    <source>
        <dbReference type="ARBA" id="ARBA00022679"/>
    </source>
</evidence>
<feature type="transmembrane region" description="Helical" evidence="10">
    <location>
        <begin position="6"/>
        <end position="26"/>
    </location>
</feature>
<keyword evidence="1 10" id="KW-1003">Cell membrane</keyword>
<keyword evidence="11" id="KW-0012">Acyltransferase</keyword>
<gene>
    <name evidence="10 11" type="primary">plsY</name>
    <name evidence="11" type="ORF">Pmgp_01372</name>
</gene>
<sequence length="196" mass="20952">MNNSWVIFVAYLIGSIPFSFLVGRWWKGIDIRQCGSGNVGTTNVWRTAGPVAGIIALAGDLGKGVLAVILARHFGGPWLVTLAGAAVLAGHSWPLFLGFKGGKLIATAAGVFAAVSFPVLACTAVIWFVLVGIFRYISLASILGIISIPILMAAFHLDFPYILLGVFAAVFAVYKHIPNMKRLANGTEPKINLKKW</sequence>
<keyword evidence="2 10" id="KW-0444">Lipid biosynthesis</keyword>
<comment type="similarity">
    <text evidence="10">Belongs to the PlsY family.</text>
</comment>
<dbReference type="EMBL" id="QFFZ01000011">
    <property type="protein sequence ID" value="TEB11794.1"/>
    <property type="molecule type" value="Genomic_DNA"/>
</dbReference>
<evidence type="ECO:0000256" key="8">
    <source>
        <dbReference type="ARBA" id="ARBA00023209"/>
    </source>
</evidence>
<evidence type="ECO:0000313" key="12">
    <source>
        <dbReference type="Proteomes" id="UP000297597"/>
    </source>
</evidence>
<name>A0A4Y7RRZ5_9FIRM</name>
<evidence type="ECO:0000256" key="5">
    <source>
        <dbReference type="ARBA" id="ARBA00022989"/>
    </source>
</evidence>
<dbReference type="PANTHER" id="PTHR30309">
    <property type="entry name" value="INNER MEMBRANE PROTEIN YGIH"/>
    <property type="match status" value="1"/>
</dbReference>
<evidence type="ECO:0000256" key="1">
    <source>
        <dbReference type="ARBA" id="ARBA00022475"/>
    </source>
</evidence>
<dbReference type="PANTHER" id="PTHR30309:SF0">
    <property type="entry name" value="GLYCEROL-3-PHOSPHATE ACYLTRANSFERASE-RELATED"/>
    <property type="match status" value="1"/>
</dbReference>
<dbReference type="SMART" id="SM01207">
    <property type="entry name" value="G3P_acyltransf"/>
    <property type="match status" value="1"/>
</dbReference>
<comment type="caution">
    <text evidence="11">The sequence shown here is derived from an EMBL/GenBank/DDBJ whole genome shotgun (WGS) entry which is preliminary data.</text>
</comment>
<keyword evidence="9 10" id="KW-1208">Phospholipid metabolism</keyword>
<dbReference type="GO" id="GO:0043772">
    <property type="term" value="F:acyl-phosphate glycerol-3-phosphate acyltransferase activity"/>
    <property type="evidence" value="ECO:0007669"/>
    <property type="project" value="UniProtKB-UniRule"/>
</dbReference>
<dbReference type="NCBIfam" id="TIGR00023">
    <property type="entry name" value="glycerol-3-phosphate 1-O-acyltransferase PlsY"/>
    <property type="match status" value="1"/>
</dbReference>
<keyword evidence="6 10" id="KW-0443">Lipid metabolism</keyword>
<comment type="catalytic activity">
    <reaction evidence="10">
        <text>an acyl phosphate + sn-glycerol 3-phosphate = a 1-acyl-sn-glycero-3-phosphate + phosphate</text>
        <dbReference type="Rhea" id="RHEA:34075"/>
        <dbReference type="ChEBI" id="CHEBI:43474"/>
        <dbReference type="ChEBI" id="CHEBI:57597"/>
        <dbReference type="ChEBI" id="CHEBI:57970"/>
        <dbReference type="ChEBI" id="CHEBI:59918"/>
        <dbReference type="EC" id="2.3.1.275"/>
    </reaction>
</comment>
<proteinExistence type="inferred from homology"/>
<feature type="transmembrane region" description="Helical" evidence="10">
    <location>
        <begin position="136"/>
        <end position="155"/>
    </location>
</feature>
<comment type="subcellular location">
    <subcellularLocation>
        <location evidence="10">Cell membrane</location>
        <topology evidence="10">Multi-pass membrane protein</topology>
    </subcellularLocation>
</comment>
<feature type="transmembrane region" description="Helical" evidence="10">
    <location>
        <begin position="161"/>
        <end position="177"/>
    </location>
</feature>
<feature type="transmembrane region" description="Helical" evidence="10">
    <location>
        <begin position="105"/>
        <end position="129"/>
    </location>
</feature>
<dbReference type="RefSeq" id="WP_134213238.1">
    <property type="nucleotide sequence ID" value="NZ_QFFZ01000011.1"/>
</dbReference>
<dbReference type="Proteomes" id="UP000297597">
    <property type="component" value="Unassembled WGS sequence"/>
</dbReference>
<evidence type="ECO:0000256" key="6">
    <source>
        <dbReference type="ARBA" id="ARBA00023098"/>
    </source>
</evidence>
<keyword evidence="7 10" id="KW-0472">Membrane</keyword>
<dbReference type="GO" id="GO:0005886">
    <property type="term" value="C:plasma membrane"/>
    <property type="evidence" value="ECO:0007669"/>
    <property type="project" value="UniProtKB-SubCell"/>
</dbReference>
<keyword evidence="4 10" id="KW-0812">Transmembrane</keyword>
<evidence type="ECO:0000256" key="4">
    <source>
        <dbReference type="ARBA" id="ARBA00022692"/>
    </source>
</evidence>
<dbReference type="UniPathway" id="UPA00085"/>
<keyword evidence="8 10" id="KW-0594">Phospholipid biosynthesis</keyword>
<comment type="function">
    <text evidence="10">Catalyzes the transfer of an acyl group from acyl-phosphate (acyl-PO(4)) to glycerol-3-phosphate (G3P) to form lysophosphatidic acid (LPA). This enzyme utilizes acyl-phosphate as fatty acyl donor, but not acyl-CoA or acyl-ACP.</text>
</comment>
<keyword evidence="3 10" id="KW-0808">Transferase</keyword>
<dbReference type="GO" id="GO:0008654">
    <property type="term" value="P:phospholipid biosynthetic process"/>
    <property type="evidence" value="ECO:0007669"/>
    <property type="project" value="UniProtKB-UniRule"/>
</dbReference>
<dbReference type="OrthoDB" id="9777124at2"/>